<comment type="caution">
    <text evidence="8">The sequence shown here is derived from an EMBL/GenBank/DDBJ whole genome shotgun (WGS) entry which is preliminary data.</text>
</comment>
<dbReference type="EMBL" id="QEXO01000003">
    <property type="protein sequence ID" value="PWE13879.1"/>
    <property type="molecule type" value="Genomic_DNA"/>
</dbReference>
<keyword evidence="4 6" id="KW-1133">Transmembrane helix</keyword>
<keyword evidence="2" id="KW-1003">Cell membrane</keyword>
<gene>
    <name evidence="8" type="ORF">DF183_12000</name>
</gene>
<dbReference type="AlphaFoldDB" id="A0A2U2BIP3"/>
<evidence type="ECO:0000256" key="4">
    <source>
        <dbReference type="ARBA" id="ARBA00022989"/>
    </source>
</evidence>
<feature type="transmembrane region" description="Helical" evidence="6">
    <location>
        <begin position="354"/>
        <end position="373"/>
    </location>
</feature>
<evidence type="ECO:0000256" key="1">
    <source>
        <dbReference type="ARBA" id="ARBA00004651"/>
    </source>
</evidence>
<dbReference type="Pfam" id="PF02706">
    <property type="entry name" value="Wzz"/>
    <property type="match status" value="1"/>
</dbReference>
<feature type="transmembrane region" description="Helical" evidence="6">
    <location>
        <begin position="51"/>
        <end position="70"/>
    </location>
</feature>
<dbReference type="Gene3D" id="3.30.1890.10">
    <property type="entry name" value="FepE-like"/>
    <property type="match status" value="1"/>
</dbReference>
<feature type="domain" description="Polysaccharide chain length determinant N-terminal" evidence="7">
    <location>
        <begin position="40"/>
        <end position="146"/>
    </location>
</feature>
<evidence type="ECO:0000256" key="2">
    <source>
        <dbReference type="ARBA" id="ARBA00022475"/>
    </source>
</evidence>
<evidence type="ECO:0000313" key="9">
    <source>
        <dbReference type="Proteomes" id="UP000245216"/>
    </source>
</evidence>
<dbReference type="PANTHER" id="PTHR32309:SF13">
    <property type="entry name" value="FERRIC ENTEROBACTIN TRANSPORT PROTEIN FEPE"/>
    <property type="match status" value="1"/>
</dbReference>
<organism evidence="8 9">
    <name type="scientific">Alcaligenes faecalis</name>
    <dbReference type="NCBI Taxonomy" id="511"/>
    <lineage>
        <taxon>Bacteria</taxon>
        <taxon>Pseudomonadati</taxon>
        <taxon>Pseudomonadota</taxon>
        <taxon>Betaproteobacteria</taxon>
        <taxon>Burkholderiales</taxon>
        <taxon>Alcaligenaceae</taxon>
        <taxon>Alcaligenes</taxon>
    </lineage>
</organism>
<dbReference type="SUPFAM" id="SSF160355">
    <property type="entry name" value="Bacterial polysaccharide co-polymerase-like"/>
    <property type="match status" value="1"/>
</dbReference>
<dbReference type="GO" id="GO:0004713">
    <property type="term" value="F:protein tyrosine kinase activity"/>
    <property type="evidence" value="ECO:0007669"/>
    <property type="project" value="TreeGrafter"/>
</dbReference>
<dbReference type="Proteomes" id="UP000245216">
    <property type="component" value="Unassembled WGS sequence"/>
</dbReference>
<name>A0A2U2BIP3_ALCFA</name>
<evidence type="ECO:0000256" key="3">
    <source>
        <dbReference type="ARBA" id="ARBA00022692"/>
    </source>
</evidence>
<proteinExistence type="predicted"/>
<dbReference type="InterPro" id="IPR050445">
    <property type="entry name" value="Bact_polysacc_biosynth/exp"/>
</dbReference>
<reference evidence="8 9" key="1">
    <citation type="submission" date="2018-05" db="EMBL/GenBank/DDBJ databases">
        <title>Genome Sequence of an Efficient Indole-Degrading Bacterium, Alcaligenes sp.YBY.</title>
        <authorList>
            <person name="Yang B."/>
        </authorList>
    </citation>
    <scope>NUCLEOTIDE SEQUENCE [LARGE SCALE GENOMIC DNA]</scope>
    <source>
        <strain evidence="8 9">YBY</strain>
    </source>
</reference>
<keyword evidence="3 6" id="KW-0812">Transmembrane</keyword>
<accession>A0A2U2BIP3</accession>
<dbReference type="PANTHER" id="PTHR32309">
    <property type="entry name" value="TYROSINE-PROTEIN KINASE"/>
    <property type="match status" value="1"/>
</dbReference>
<evidence type="ECO:0000313" key="8">
    <source>
        <dbReference type="EMBL" id="PWE13879.1"/>
    </source>
</evidence>
<evidence type="ECO:0000256" key="6">
    <source>
        <dbReference type="SAM" id="Phobius"/>
    </source>
</evidence>
<sequence length="389" mass="42629">MASIPRTSAYIGAWLSHQRSFRLTSPSTPPSSVDQGPTIFDVLDALRDNKLPVVLLTLAGIVCAAAYLLIAEPRFRAHSTLTPPTPTDLVHFNTAIRTLGPEIDNILNEQPGEVGKQHLAELTPETAFQIFTRHLNSQKTLDEFFETVYLPHLNNTALPAQEREILREQFSQDLNILNTSPNGVSTATVTLSNQDPQLAKAWANQFVALALQNSRAEVLQTVQSTADLEKKTTDSQIAALRLFAETERQAQISRIKDAHEIALSIALEHPSATGNLITSYSGDNLYLRGTKALQAQLDTLEKRQNNDPYIPTLPPLKAKLDLLSGINTTQLSGQVATIDQPAIEPSTPYQPRTLITLAIGLLGGLGIACLYILTRLSYLFRKKPTAADQ</sequence>
<dbReference type="InterPro" id="IPR003856">
    <property type="entry name" value="LPS_length_determ_N"/>
</dbReference>
<dbReference type="GO" id="GO:0005886">
    <property type="term" value="C:plasma membrane"/>
    <property type="evidence" value="ECO:0007669"/>
    <property type="project" value="UniProtKB-SubCell"/>
</dbReference>
<evidence type="ECO:0000259" key="7">
    <source>
        <dbReference type="Pfam" id="PF02706"/>
    </source>
</evidence>
<protein>
    <recommendedName>
        <fullName evidence="7">Polysaccharide chain length determinant N-terminal domain-containing protein</fullName>
    </recommendedName>
</protein>
<reference evidence="8 9" key="2">
    <citation type="submission" date="2018-05" db="EMBL/GenBank/DDBJ databases">
        <authorList>
            <person name="Lanie J.A."/>
            <person name="Ng W.-L."/>
            <person name="Kazmierczak K.M."/>
            <person name="Andrzejewski T.M."/>
            <person name="Davidsen T.M."/>
            <person name="Wayne K.J."/>
            <person name="Tettelin H."/>
            <person name="Glass J.I."/>
            <person name="Rusch D."/>
            <person name="Podicherti R."/>
            <person name="Tsui H.-C.T."/>
            <person name="Winkler M.E."/>
        </authorList>
    </citation>
    <scope>NUCLEOTIDE SEQUENCE [LARGE SCALE GENOMIC DNA]</scope>
    <source>
        <strain evidence="8 9">YBY</strain>
    </source>
</reference>
<keyword evidence="5 6" id="KW-0472">Membrane</keyword>
<evidence type="ECO:0000256" key="5">
    <source>
        <dbReference type="ARBA" id="ARBA00023136"/>
    </source>
</evidence>
<comment type="subcellular location">
    <subcellularLocation>
        <location evidence="1">Cell membrane</location>
        <topology evidence="1">Multi-pass membrane protein</topology>
    </subcellularLocation>
</comment>